<dbReference type="InterPro" id="IPR021858">
    <property type="entry name" value="Fun_TF"/>
</dbReference>
<dbReference type="Pfam" id="PF11951">
    <property type="entry name" value="Fungal_trans_2"/>
    <property type="match status" value="1"/>
</dbReference>
<protein>
    <recommendedName>
        <fullName evidence="4">Transcription factor domain-containing protein</fullName>
    </recommendedName>
</protein>
<gene>
    <name evidence="2" type="ORF">NA56DRAFT_614291</name>
</gene>
<evidence type="ECO:0000256" key="1">
    <source>
        <dbReference type="SAM" id="MobiDB-lite"/>
    </source>
</evidence>
<dbReference type="STRING" id="1745343.A0A2J6QPI0"/>
<accession>A0A2J6QPI0</accession>
<feature type="compositionally biased region" description="Basic and acidic residues" evidence="1">
    <location>
        <begin position="15"/>
        <end position="26"/>
    </location>
</feature>
<feature type="compositionally biased region" description="Basic residues" evidence="1">
    <location>
        <begin position="27"/>
        <end position="43"/>
    </location>
</feature>
<name>A0A2J6QPI0_9HELO</name>
<evidence type="ECO:0000313" key="3">
    <source>
        <dbReference type="Proteomes" id="UP000235672"/>
    </source>
</evidence>
<proteinExistence type="predicted"/>
<dbReference type="PANTHER" id="PTHR38111:SF6">
    <property type="entry name" value="FINGER DOMAIN PROTEIN, PUTATIVE (AFU_ORTHOLOGUE AFUA_8G01940)-RELATED"/>
    <property type="match status" value="1"/>
</dbReference>
<reference evidence="2 3" key="1">
    <citation type="submission" date="2016-05" db="EMBL/GenBank/DDBJ databases">
        <title>A degradative enzymes factory behind the ericoid mycorrhizal symbiosis.</title>
        <authorList>
            <consortium name="DOE Joint Genome Institute"/>
            <person name="Martino E."/>
            <person name="Morin E."/>
            <person name="Grelet G."/>
            <person name="Kuo A."/>
            <person name="Kohler A."/>
            <person name="Daghino S."/>
            <person name="Barry K."/>
            <person name="Choi C."/>
            <person name="Cichocki N."/>
            <person name="Clum A."/>
            <person name="Copeland A."/>
            <person name="Hainaut M."/>
            <person name="Haridas S."/>
            <person name="Labutti K."/>
            <person name="Lindquist E."/>
            <person name="Lipzen A."/>
            <person name="Khouja H.-R."/>
            <person name="Murat C."/>
            <person name="Ohm R."/>
            <person name="Olson A."/>
            <person name="Spatafora J."/>
            <person name="Veneault-Fourrey C."/>
            <person name="Henrissat B."/>
            <person name="Grigoriev I."/>
            <person name="Martin F."/>
            <person name="Perotto S."/>
        </authorList>
    </citation>
    <scope>NUCLEOTIDE SEQUENCE [LARGE SCALE GENOMIC DNA]</scope>
    <source>
        <strain evidence="2 3">UAMH 7357</strain>
    </source>
</reference>
<dbReference type="EMBL" id="KZ613464">
    <property type="protein sequence ID" value="PMD28154.1"/>
    <property type="molecule type" value="Genomic_DNA"/>
</dbReference>
<evidence type="ECO:0008006" key="4">
    <source>
        <dbReference type="Google" id="ProtNLM"/>
    </source>
</evidence>
<dbReference type="PANTHER" id="PTHR38111">
    <property type="entry name" value="ZN(2)-C6 FUNGAL-TYPE DOMAIN-CONTAINING PROTEIN-RELATED"/>
    <property type="match status" value="1"/>
</dbReference>
<dbReference type="AlphaFoldDB" id="A0A2J6QPI0"/>
<evidence type="ECO:0000313" key="2">
    <source>
        <dbReference type="EMBL" id="PMD28154.1"/>
    </source>
</evidence>
<keyword evidence="3" id="KW-1185">Reference proteome</keyword>
<sequence>MTDPRQRGFEFVMQDPKERFSNETRTKIRKQAMRGRVGAKRHRSDSSSSPSPTNEGGCRKRESDLGHPMPLSGLELLIRDRGIDPLDLSALASIHIGTIAARVLASEPNPLPGVLLCRQRSYFSYIPSHFGHTVALDDAFRCLITVAHSKLVPSHRSSDETILSNYSKALQSLQSAVSDRKTRYSTEVLCATAILSVFELLNSPNGKPWSQHIVGAARLIQLRGPSRFTSEFDKSLFISLTYPICAQSLLNDEYCFLDDPTWNEVMKAIHIPSETFSDRSELGIELMMLKPKVSGLAKRTNHAVLMQDTLQPEDFEGIIVDLHAARSTMVNWRRKFNTALIHAHEHSREDPLDFSKRYELLGISLVVHIILSRLLCSMVPNERGILEEEVQNLALELRTIQGSLEHNRRAELFFNQKAKIGEAAIATHKYFQEVVNSGRIVEPWRLEKFFDALGRKNCDGETCCDPNL</sequence>
<organism evidence="2 3">
    <name type="scientific">Hyaloscypha hepaticicola</name>
    <dbReference type="NCBI Taxonomy" id="2082293"/>
    <lineage>
        <taxon>Eukaryota</taxon>
        <taxon>Fungi</taxon>
        <taxon>Dikarya</taxon>
        <taxon>Ascomycota</taxon>
        <taxon>Pezizomycotina</taxon>
        <taxon>Leotiomycetes</taxon>
        <taxon>Helotiales</taxon>
        <taxon>Hyaloscyphaceae</taxon>
        <taxon>Hyaloscypha</taxon>
    </lineage>
</organism>
<feature type="region of interest" description="Disordered" evidence="1">
    <location>
        <begin position="1"/>
        <end position="67"/>
    </location>
</feature>
<dbReference type="OrthoDB" id="5126878at2759"/>
<dbReference type="InterPro" id="IPR053178">
    <property type="entry name" value="Osmoadaptation_assoc"/>
</dbReference>
<dbReference type="Proteomes" id="UP000235672">
    <property type="component" value="Unassembled WGS sequence"/>
</dbReference>